<dbReference type="PANTHER" id="PTHR23277">
    <property type="entry name" value="NECTIN-RELATED"/>
    <property type="match status" value="1"/>
</dbReference>
<keyword evidence="10" id="KW-0325">Glycoprotein</keyword>
<evidence type="ECO:0000256" key="10">
    <source>
        <dbReference type="ARBA" id="ARBA00023180"/>
    </source>
</evidence>
<gene>
    <name evidence="12" type="ORF">AOXY_G8397</name>
</gene>
<dbReference type="PANTHER" id="PTHR23277:SF107">
    <property type="entry name" value="HEMICENTIN-1"/>
    <property type="match status" value="1"/>
</dbReference>
<dbReference type="InterPro" id="IPR007110">
    <property type="entry name" value="Ig-like_dom"/>
</dbReference>
<evidence type="ECO:0000256" key="5">
    <source>
        <dbReference type="ARBA" id="ARBA00022737"/>
    </source>
</evidence>
<evidence type="ECO:0000256" key="7">
    <source>
        <dbReference type="ARBA" id="ARBA00022989"/>
    </source>
</evidence>
<dbReference type="GO" id="GO:0016020">
    <property type="term" value="C:membrane"/>
    <property type="evidence" value="ECO:0007669"/>
    <property type="project" value="UniProtKB-SubCell"/>
</dbReference>
<evidence type="ECO:0000256" key="6">
    <source>
        <dbReference type="ARBA" id="ARBA00022889"/>
    </source>
</evidence>
<keyword evidence="7" id="KW-1133">Transmembrane helix</keyword>
<keyword evidence="3" id="KW-0812">Transmembrane</keyword>
<evidence type="ECO:0000256" key="3">
    <source>
        <dbReference type="ARBA" id="ARBA00022692"/>
    </source>
</evidence>
<accession>A0AAD8DH55</accession>
<evidence type="ECO:0000256" key="8">
    <source>
        <dbReference type="ARBA" id="ARBA00023136"/>
    </source>
</evidence>
<dbReference type="GO" id="GO:0007156">
    <property type="term" value="P:homophilic cell adhesion via plasma membrane adhesion molecules"/>
    <property type="evidence" value="ECO:0007669"/>
    <property type="project" value="TreeGrafter"/>
</dbReference>
<dbReference type="InterPro" id="IPR036179">
    <property type="entry name" value="Ig-like_dom_sf"/>
</dbReference>
<protein>
    <recommendedName>
        <fullName evidence="11">Ig-like domain-containing protein</fullName>
    </recommendedName>
</protein>
<proteinExistence type="inferred from homology"/>
<dbReference type="Pfam" id="PF08205">
    <property type="entry name" value="C2-set_2"/>
    <property type="match status" value="2"/>
</dbReference>
<evidence type="ECO:0000313" key="13">
    <source>
        <dbReference type="Proteomes" id="UP001230051"/>
    </source>
</evidence>
<keyword evidence="13" id="KW-1185">Reference proteome</keyword>
<comment type="caution">
    <text evidence="12">The sequence shown here is derived from an EMBL/GenBank/DDBJ whole genome shotgun (WGS) entry which is preliminary data.</text>
</comment>
<feature type="domain" description="Ig-like" evidence="11">
    <location>
        <begin position="1"/>
        <end position="99"/>
    </location>
</feature>
<keyword evidence="4" id="KW-0732">Signal</keyword>
<dbReference type="SMART" id="SM00409">
    <property type="entry name" value="IG"/>
    <property type="match status" value="1"/>
</dbReference>
<dbReference type="InterPro" id="IPR013162">
    <property type="entry name" value="CD80_C2-set"/>
</dbReference>
<dbReference type="AlphaFoldDB" id="A0AAD8DH55"/>
<feature type="non-terminal residue" evidence="12">
    <location>
        <position position="301"/>
    </location>
</feature>
<reference evidence="12" key="1">
    <citation type="submission" date="2022-02" db="EMBL/GenBank/DDBJ databases">
        <title>Atlantic sturgeon de novo genome assembly.</title>
        <authorList>
            <person name="Stock M."/>
            <person name="Klopp C."/>
            <person name="Guiguen Y."/>
            <person name="Cabau C."/>
            <person name="Parinello H."/>
            <person name="Santidrian Yebra-Pimentel E."/>
            <person name="Kuhl H."/>
            <person name="Dirks R.P."/>
            <person name="Guessner J."/>
            <person name="Wuertz S."/>
            <person name="Du K."/>
            <person name="Schartl M."/>
        </authorList>
    </citation>
    <scope>NUCLEOTIDE SEQUENCE</scope>
    <source>
        <strain evidence="12">STURGEONOMICS-FGT-2020</strain>
        <tissue evidence="12">Whole blood</tissue>
    </source>
</reference>
<sequence length="301" mass="34138">LLIHKNVTGVLGKEAVLQCEYTGMEEVSYSNWFTKTDKTKVKVAGYNTKSYVKNKRFSLPQSNKNLTVKINRTQLEDEKIYICAFSTDSQELEETLYLTVLGKTFLQILYFSQTENEDEYQSIECTTFNSKPAANISWVVSGLIVDSITQTTNEHLNGTFTQRSVYRFPTYLHEGKDITCMVDHPTFTEVKTMMIQVPSYTVPNMTVQIYTTNENETEYKTIECTAAKGKPAAKIAWVLPENKSGEINYGITADNGTETVTSTYRFPAHLHEGQNITCVIEHPKLAIKEVKTVSLPAYCKY</sequence>
<dbReference type="EMBL" id="JAGXEW010000007">
    <property type="protein sequence ID" value="KAK1169574.1"/>
    <property type="molecule type" value="Genomic_DNA"/>
</dbReference>
<dbReference type="GO" id="GO:0005912">
    <property type="term" value="C:adherens junction"/>
    <property type="evidence" value="ECO:0007669"/>
    <property type="project" value="TreeGrafter"/>
</dbReference>
<comment type="similarity">
    <text evidence="2">Belongs to the nectin family.</text>
</comment>
<evidence type="ECO:0000259" key="11">
    <source>
        <dbReference type="PROSITE" id="PS50835"/>
    </source>
</evidence>
<feature type="domain" description="Ig-like" evidence="11">
    <location>
        <begin position="203"/>
        <end position="294"/>
    </location>
</feature>
<dbReference type="InterPro" id="IPR013783">
    <property type="entry name" value="Ig-like_fold"/>
</dbReference>
<dbReference type="Proteomes" id="UP001230051">
    <property type="component" value="Unassembled WGS sequence"/>
</dbReference>
<dbReference type="InterPro" id="IPR051427">
    <property type="entry name" value="Nectin/Nectin-like"/>
</dbReference>
<dbReference type="GO" id="GO:0007157">
    <property type="term" value="P:heterophilic cell-cell adhesion via plasma membrane cell adhesion molecules"/>
    <property type="evidence" value="ECO:0007669"/>
    <property type="project" value="TreeGrafter"/>
</dbReference>
<keyword evidence="8" id="KW-0472">Membrane</keyword>
<name>A0AAD8DH55_ACIOX</name>
<keyword evidence="9" id="KW-1015">Disulfide bond</keyword>
<organism evidence="12 13">
    <name type="scientific">Acipenser oxyrinchus oxyrinchus</name>
    <dbReference type="NCBI Taxonomy" id="40147"/>
    <lineage>
        <taxon>Eukaryota</taxon>
        <taxon>Metazoa</taxon>
        <taxon>Chordata</taxon>
        <taxon>Craniata</taxon>
        <taxon>Vertebrata</taxon>
        <taxon>Euteleostomi</taxon>
        <taxon>Actinopterygii</taxon>
        <taxon>Chondrostei</taxon>
        <taxon>Acipenseriformes</taxon>
        <taxon>Acipenseridae</taxon>
        <taxon>Acipenser</taxon>
    </lineage>
</organism>
<evidence type="ECO:0000256" key="4">
    <source>
        <dbReference type="ARBA" id="ARBA00022729"/>
    </source>
</evidence>
<dbReference type="Gene3D" id="2.60.40.10">
    <property type="entry name" value="Immunoglobulins"/>
    <property type="match status" value="3"/>
</dbReference>
<dbReference type="Pfam" id="PF07686">
    <property type="entry name" value="V-set"/>
    <property type="match status" value="1"/>
</dbReference>
<dbReference type="InterPro" id="IPR013106">
    <property type="entry name" value="Ig_V-set"/>
</dbReference>
<dbReference type="PROSITE" id="PS50835">
    <property type="entry name" value="IG_LIKE"/>
    <property type="match status" value="2"/>
</dbReference>
<keyword evidence="6" id="KW-0130">Cell adhesion</keyword>
<keyword evidence="5" id="KW-0677">Repeat</keyword>
<evidence type="ECO:0000256" key="2">
    <source>
        <dbReference type="ARBA" id="ARBA00007810"/>
    </source>
</evidence>
<comment type="subcellular location">
    <subcellularLocation>
        <location evidence="1">Membrane</location>
        <topology evidence="1">Single-pass membrane protein</topology>
    </subcellularLocation>
</comment>
<evidence type="ECO:0000256" key="1">
    <source>
        <dbReference type="ARBA" id="ARBA00004167"/>
    </source>
</evidence>
<evidence type="ECO:0000256" key="9">
    <source>
        <dbReference type="ARBA" id="ARBA00023157"/>
    </source>
</evidence>
<dbReference type="InterPro" id="IPR003599">
    <property type="entry name" value="Ig_sub"/>
</dbReference>
<dbReference type="SUPFAM" id="SSF48726">
    <property type="entry name" value="Immunoglobulin"/>
    <property type="match status" value="3"/>
</dbReference>
<evidence type="ECO:0000313" key="12">
    <source>
        <dbReference type="EMBL" id="KAK1169574.1"/>
    </source>
</evidence>